<keyword evidence="1" id="KW-1133">Transmembrane helix</keyword>
<organism evidence="2 3">
    <name type="scientific">Manduca sexta</name>
    <name type="common">Tobacco hawkmoth</name>
    <name type="synonym">Tobacco hornworm</name>
    <dbReference type="NCBI Taxonomy" id="7130"/>
    <lineage>
        <taxon>Eukaryota</taxon>
        <taxon>Metazoa</taxon>
        <taxon>Ecdysozoa</taxon>
        <taxon>Arthropoda</taxon>
        <taxon>Hexapoda</taxon>
        <taxon>Insecta</taxon>
        <taxon>Pterygota</taxon>
        <taxon>Neoptera</taxon>
        <taxon>Endopterygota</taxon>
        <taxon>Lepidoptera</taxon>
        <taxon>Glossata</taxon>
        <taxon>Ditrysia</taxon>
        <taxon>Bombycoidea</taxon>
        <taxon>Sphingidae</taxon>
        <taxon>Sphinginae</taxon>
        <taxon>Sphingini</taxon>
        <taxon>Manduca</taxon>
    </lineage>
</organism>
<dbReference type="Gene3D" id="3.40.720.10">
    <property type="entry name" value="Alkaline Phosphatase, subunit A"/>
    <property type="match status" value="1"/>
</dbReference>
<dbReference type="CDD" id="cd16021">
    <property type="entry name" value="ALP_like"/>
    <property type="match status" value="1"/>
</dbReference>
<sequence length="688" mass="80111">MEIKRKIISIIWRLSMLLKRLYRAQKRMFWVAVVFAFTLIFYVLKLNINERMKADDIIYTLDINYREELIEQKLWESILEDKGAGCEMPYMDPFSEVALSYNQVYPKIVCDGLDWVECNQSYCYVIDEILNANSMIVCNYKDILYLNDGNYTIGKPVKIFNSDKYVLNRSDHVKVSCTGWSKNSLGLLSSRWYGYKAGLRPVPVKPSKDRDDAFNVMILCFDSTSHNGFIRKMPKSYKVLQEEINATILKSYNIVGEGTSNALYPILTGLDLPDWHSFPKDKCIDHKTLLFHHLKEDGYRTAYFEDMPWIGTFQRFFNGFDARPADHYLRAFFLEESSAGNKWWHGIKGRYCIGSAPQYVMMLELSKQFLHLDGKRFCFTFIADISHDDFNMISTADDDVVDFLRYFQRQGWMEDTLLIVMGDHGAKYDTLRKTYQGRIEERLPLVAVKLPSKLIKARPRALASLKANAEVLTSPYDLHTTLLDVVGLMKHKSQHYVPGSDLPRGMSWLEPIPKSRSCGEAGILPHWCACAKWRNMSTSNVMYKKAAAYLLDYINNMTRERRDVCLERTLQSIQWVLIYMPHREMLKKVERGMFGVGKPVVGIDKRQYQVKIVTDPADGMFEASMVYYVRERYFMMSEKDVSRINAYGHEPHCIEATHPHLLKYCYCNNTEWMTETSTPDFNKAKQLH</sequence>
<keyword evidence="1" id="KW-0812">Transmembrane</keyword>
<dbReference type="SUPFAM" id="SSF53649">
    <property type="entry name" value="Alkaline phosphatase-like"/>
    <property type="match status" value="1"/>
</dbReference>
<dbReference type="PANTHER" id="PTHR10974:SF1">
    <property type="entry name" value="FI08016P-RELATED"/>
    <property type="match status" value="1"/>
</dbReference>
<dbReference type="InterPro" id="IPR004245">
    <property type="entry name" value="DUF229"/>
</dbReference>
<dbReference type="Proteomes" id="UP000791440">
    <property type="component" value="Unassembled WGS sequence"/>
</dbReference>
<comment type="caution">
    <text evidence="2">The sequence shown here is derived from an EMBL/GenBank/DDBJ whole genome shotgun (WGS) entry which is preliminary data.</text>
</comment>
<evidence type="ECO:0000313" key="2">
    <source>
        <dbReference type="EMBL" id="KAG6458978.1"/>
    </source>
</evidence>
<proteinExistence type="predicted"/>
<dbReference type="AlphaFoldDB" id="A0A921ZKF5"/>
<evidence type="ECO:0000313" key="3">
    <source>
        <dbReference type="Proteomes" id="UP000791440"/>
    </source>
</evidence>
<keyword evidence="3" id="KW-1185">Reference proteome</keyword>
<dbReference type="GO" id="GO:0005615">
    <property type="term" value="C:extracellular space"/>
    <property type="evidence" value="ECO:0007669"/>
    <property type="project" value="TreeGrafter"/>
</dbReference>
<dbReference type="Pfam" id="PF02995">
    <property type="entry name" value="DUF229"/>
    <property type="match status" value="1"/>
</dbReference>
<evidence type="ECO:0000256" key="1">
    <source>
        <dbReference type="SAM" id="Phobius"/>
    </source>
</evidence>
<protein>
    <submittedName>
        <fullName evidence="2">Uncharacterized protein</fullName>
    </submittedName>
</protein>
<dbReference type="PANTHER" id="PTHR10974">
    <property type="entry name" value="FI08016P-RELATED"/>
    <property type="match status" value="1"/>
</dbReference>
<dbReference type="EMBL" id="JH668603">
    <property type="protein sequence ID" value="KAG6458978.1"/>
    <property type="molecule type" value="Genomic_DNA"/>
</dbReference>
<dbReference type="FunFam" id="3.40.720.10:FF:000017">
    <property type="entry name" value="Predicted protein"/>
    <property type="match status" value="1"/>
</dbReference>
<feature type="transmembrane region" description="Helical" evidence="1">
    <location>
        <begin position="28"/>
        <end position="44"/>
    </location>
</feature>
<name>A0A921ZKF5_MANSE</name>
<keyword evidence="1" id="KW-0472">Membrane</keyword>
<accession>A0A921ZKF5</accession>
<reference evidence="2" key="2">
    <citation type="submission" date="2020-12" db="EMBL/GenBank/DDBJ databases">
        <authorList>
            <person name="Kanost M."/>
        </authorList>
    </citation>
    <scope>NUCLEOTIDE SEQUENCE</scope>
</reference>
<gene>
    <name evidence="2" type="ORF">O3G_MSEX011146</name>
</gene>
<dbReference type="InterPro" id="IPR017850">
    <property type="entry name" value="Alkaline_phosphatase_core_sf"/>
</dbReference>
<reference evidence="2" key="1">
    <citation type="journal article" date="2016" name="Insect Biochem. Mol. Biol.">
        <title>Multifaceted biological insights from a draft genome sequence of the tobacco hornworm moth, Manduca sexta.</title>
        <authorList>
            <person name="Kanost M.R."/>
            <person name="Arrese E.L."/>
            <person name="Cao X."/>
            <person name="Chen Y.R."/>
            <person name="Chellapilla S."/>
            <person name="Goldsmith M.R."/>
            <person name="Grosse-Wilde E."/>
            <person name="Heckel D.G."/>
            <person name="Herndon N."/>
            <person name="Jiang H."/>
            <person name="Papanicolaou A."/>
            <person name="Qu J."/>
            <person name="Soulages J.L."/>
            <person name="Vogel H."/>
            <person name="Walters J."/>
            <person name="Waterhouse R.M."/>
            <person name="Ahn S.J."/>
            <person name="Almeida F.C."/>
            <person name="An C."/>
            <person name="Aqrawi P."/>
            <person name="Bretschneider A."/>
            <person name="Bryant W.B."/>
            <person name="Bucks S."/>
            <person name="Chao H."/>
            <person name="Chevignon G."/>
            <person name="Christen J.M."/>
            <person name="Clarke D.F."/>
            <person name="Dittmer N.T."/>
            <person name="Ferguson L.C.F."/>
            <person name="Garavelou S."/>
            <person name="Gordon K.H.J."/>
            <person name="Gunaratna R.T."/>
            <person name="Han Y."/>
            <person name="Hauser F."/>
            <person name="He Y."/>
            <person name="Heidel-Fischer H."/>
            <person name="Hirsh A."/>
            <person name="Hu Y."/>
            <person name="Jiang H."/>
            <person name="Kalra D."/>
            <person name="Klinner C."/>
            <person name="Konig C."/>
            <person name="Kovar C."/>
            <person name="Kroll A.R."/>
            <person name="Kuwar S.S."/>
            <person name="Lee S.L."/>
            <person name="Lehman R."/>
            <person name="Li K."/>
            <person name="Li Z."/>
            <person name="Liang H."/>
            <person name="Lovelace S."/>
            <person name="Lu Z."/>
            <person name="Mansfield J.H."/>
            <person name="McCulloch K.J."/>
            <person name="Mathew T."/>
            <person name="Morton B."/>
            <person name="Muzny D.M."/>
            <person name="Neunemann D."/>
            <person name="Ongeri F."/>
            <person name="Pauchet Y."/>
            <person name="Pu L.L."/>
            <person name="Pyrousis I."/>
            <person name="Rao X.J."/>
            <person name="Redding A."/>
            <person name="Roesel C."/>
            <person name="Sanchez-Gracia A."/>
            <person name="Schaack S."/>
            <person name="Shukla A."/>
            <person name="Tetreau G."/>
            <person name="Wang Y."/>
            <person name="Xiong G.H."/>
            <person name="Traut W."/>
            <person name="Walsh T.K."/>
            <person name="Worley K.C."/>
            <person name="Wu D."/>
            <person name="Wu W."/>
            <person name="Wu Y.Q."/>
            <person name="Zhang X."/>
            <person name="Zou Z."/>
            <person name="Zucker H."/>
            <person name="Briscoe A.D."/>
            <person name="Burmester T."/>
            <person name="Clem R.J."/>
            <person name="Feyereisen R."/>
            <person name="Grimmelikhuijzen C.J.P."/>
            <person name="Hamodrakas S.J."/>
            <person name="Hansson B.S."/>
            <person name="Huguet E."/>
            <person name="Jermiin L.S."/>
            <person name="Lan Q."/>
            <person name="Lehman H.K."/>
            <person name="Lorenzen M."/>
            <person name="Merzendorfer H."/>
            <person name="Michalopoulos I."/>
            <person name="Morton D.B."/>
            <person name="Muthukrishnan S."/>
            <person name="Oakeshott J.G."/>
            <person name="Palmer W."/>
            <person name="Park Y."/>
            <person name="Passarelli A.L."/>
            <person name="Rozas J."/>
            <person name="Schwartz L.M."/>
            <person name="Smith W."/>
            <person name="Southgate A."/>
            <person name="Vilcinskas A."/>
            <person name="Vogt R."/>
            <person name="Wang P."/>
            <person name="Werren J."/>
            <person name="Yu X.Q."/>
            <person name="Zhou J.J."/>
            <person name="Brown S.J."/>
            <person name="Scherer S.E."/>
            <person name="Richards S."/>
            <person name="Blissard G.W."/>
        </authorList>
    </citation>
    <scope>NUCLEOTIDE SEQUENCE</scope>
</reference>